<proteinExistence type="predicted"/>
<dbReference type="GO" id="GO:0005975">
    <property type="term" value="P:carbohydrate metabolic process"/>
    <property type="evidence" value="ECO:0007669"/>
    <property type="project" value="TreeGrafter"/>
</dbReference>
<dbReference type="Pfam" id="PF03629">
    <property type="entry name" value="SASA"/>
    <property type="match status" value="1"/>
</dbReference>
<dbReference type="EMBL" id="CAJRAF010000002">
    <property type="protein sequence ID" value="CAG5002584.1"/>
    <property type="molecule type" value="Genomic_DNA"/>
</dbReference>
<keyword evidence="1" id="KW-0378">Hydrolase</keyword>
<dbReference type="PANTHER" id="PTHR22901">
    <property type="entry name" value="SIALATE O-ACETYLESTERASE"/>
    <property type="match status" value="1"/>
</dbReference>
<keyword evidence="4" id="KW-1185">Reference proteome</keyword>
<dbReference type="GO" id="GO:0001681">
    <property type="term" value="F:sialate O-acetylesterase activity"/>
    <property type="evidence" value="ECO:0007669"/>
    <property type="project" value="InterPro"/>
</dbReference>
<dbReference type="SUPFAM" id="SSF52266">
    <property type="entry name" value="SGNH hydrolase"/>
    <property type="match status" value="1"/>
</dbReference>
<protein>
    <recommendedName>
        <fullName evidence="2">Sialate O-acetylesterase domain-containing protein</fullName>
    </recommendedName>
</protein>
<dbReference type="InterPro" id="IPR039329">
    <property type="entry name" value="SIAE"/>
</dbReference>
<evidence type="ECO:0000259" key="2">
    <source>
        <dbReference type="Pfam" id="PF03629"/>
    </source>
</evidence>
<dbReference type="RefSeq" id="WP_215239482.1">
    <property type="nucleotide sequence ID" value="NZ_CAJRAF010000002.1"/>
</dbReference>
<accession>A0A916JD07</accession>
<gene>
    <name evidence="3" type="ORF">DYBT9275_02923</name>
</gene>
<evidence type="ECO:0000313" key="4">
    <source>
        <dbReference type="Proteomes" id="UP000680038"/>
    </source>
</evidence>
<evidence type="ECO:0000313" key="3">
    <source>
        <dbReference type="EMBL" id="CAG5002584.1"/>
    </source>
</evidence>
<dbReference type="InterPro" id="IPR005181">
    <property type="entry name" value="SASA"/>
</dbReference>
<dbReference type="InterPro" id="IPR036514">
    <property type="entry name" value="SGNH_hydro_sf"/>
</dbReference>
<feature type="domain" description="Sialate O-acetylesterase" evidence="2">
    <location>
        <begin position="112"/>
        <end position="356"/>
    </location>
</feature>
<organism evidence="3 4">
    <name type="scientific">Dyadobacter helix</name>
    <dbReference type="NCBI Taxonomy" id="2822344"/>
    <lineage>
        <taxon>Bacteria</taxon>
        <taxon>Pseudomonadati</taxon>
        <taxon>Bacteroidota</taxon>
        <taxon>Cytophagia</taxon>
        <taxon>Cytophagales</taxon>
        <taxon>Spirosomataceae</taxon>
        <taxon>Dyadobacter</taxon>
    </lineage>
</organism>
<dbReference type="Proteomes" id="UP000680038">
    <property type="component" value="Unassembled WGS sequence"/>
</dbReference>
<evidence type="ECO:0000256" key="1">
    <source>
        <dbReference type="ARBA" id="ARBA00022801"/>
    </source>
</evidence>
<dbReference type="Gene3D" id="3.40.50.1110">
    <property type="entry name" value="SGNH hydrolase"/>
    <property type="match status" value="1"/>
</dbReference>
<name>A0A916JD07_9BACT</name>
<reference evidence="3" key="1">
    <citation type="submission" date="2021-04" db="EMBL/GenBank/DDBJ databases">
        <authorList>
            <person name="Rodrigo-Torres L."/>
            <person name="Arahal R. D."/>
            <person name="Lucena T."/>
        </authorList>
    </citation>
    <scope>NUCLEOTIDE SEQUENCE</scope>
    <source>
        <strain evidence="3">CECT 9275</strain>
    </source>
</reference>
<dbReference type="PANTHER" id="PTHR22901:SF0">
    <property type="entry name" value="SIALATE O-ACETYLESTERASE"/>
    <property type="match status" value="1"/>
</dbReference>
<sequence>MKSSRPPHTLFYSVVFFISLLVSPAFADIRLPNVLGNNMVLQQKSDAVLWGWASPGEKIFVTTSWNMKTDSVVSNGDARWKIKIPTPGAGGPHTITLRGKNVIILDNILIGEVWICSGQSNMEWSSIQKVPQILEAMPTSGNQNLRLFQVPKSTSPTPQDQIEGSWKVCSPQSLDGFSAVGYFFALELQEKLKVPVGIINSSWGGTPAEVWAPESVVTKDPELQTAAGKLKPYPSWPTTPGYAYNSMIYPLRHFPIAGAIWYQGESNVSTASTYTKLFTQMIEAWRQDWQKQFPFYFVQIAPFAYPSPQESALLREAQAKSLTLPGTGMVVISDLVDNIKDIHPKNKKDVGLRLARYALGDTYGQKGAVYKSPAFKRMEVKGDKASLFFENAPAGFKTVDGQEPTSFYMAGEDKVFLPATAKLQNDRIVVSYPQIRKPVAVRFSFSNKAMSNLFSSEGLPVGPFRTDEWEVGATAK</sequence>
<comment type="caution">
    <text evidence="3">The sequence shown here is derived from an EMBL/GenBank/DDBJ whole genome shotgun (WGS) entry which is preliminary data.</text>
</comment>
<dbReference type="AlphaFoldDB" id="A0A916JD07"/>